<keyword evidence="16" id="KW-1185">Reference proteome</keyword>
<keyword evidence="6 10" id="KW-0133">Cell shape</keyword>
<evidence type="ECO:0000256" key="3">
    <source>
        <dbReference type="ARBA" id="ARBA00022618"/>
    </source>
</evidence>
<keyword evidence="4 10" id="KW-0547">Nucleotide-binding</keyword>
<proteinExistence type="inferred from homology"/>
<dbReference type="SUPFAM" id="SSF63418">
    <property type="entry name" value="MurE/MurF N-terminal domain"/>
    <property type="match status" value="1"/>
</dbReference>
<dbReference type="InterPro" id="IPR013221">
    <property type="entry name" value="Mur_ligase_cen"/>
</dbReference>
<dbReference type="Gene3D" id="3.90.190.20">
    <property type="entry name" value="Mur ligase, C-terminal domain"/>
    <property type="match status" value="1"/>
</dbReference>
<organism evidence="15 16">
    <name type="scientific">Parasphingorhabdus flavimaris</name>
    <dbReference type="NCBI Taxonomy" id="266812"/>
    <lineage>
        <taxon>Bacteria</taxon>
        <taxon>Pseudomonadati</taxon>
        <taxon>Pseudomonadota</taxon>
        <taxon>Alphaproteobacteria</taxon>
        <taxon>Sphingomonadales</taxon>
        <taxon>Sphingomonadaceae</taxon>
        <taxon>Parasphingorhabdus</taxon>
    </lineage>
</organism>
<evidence type="ECO:0000256" key="10">
    <source>
        <dbReference type="HAMAP-Rule" id="MF_02019"/>
    </source>
</evidence>
<gene>
    <name evidence="10" type="primary">murF</name>
    <name evidence="15" type="ORF">HUO14_01870</name>
</gene>
<dbReference type="Proteomes" id="UP000652427">
    <property type="component" value="Unassembled WGS sequence"/>
</dbReference>
<keyword evidence="9 10" id="KW-0961">Cell wall biogenesis/degradation</keyword>
<dbReference type="EMBL" id="JABWMH010000001">
    <property type="protein sequence ID" value="NVD26649.1"/>
    <property type="molecule type" value="Genomic_DNA"/>
</dbReference>
<comment type="catalytic activity">
    <reaction evidence="10 11">
        <text>D-alanyl-D-alanine + UDP-N-acetyl-alpha-D-muramoyl-L-alanyl-gamma-D-glutamyl-meso-2,6-diaminopimelate + ATP = UDP-N-acetyl-alpha-D-muramoyl-L-alanyl-gamma-D-glutamyl-meso-2,6-diaminopimeloyl-D-alanyl-D-alanine + ADP + phosphate + H(+)</text>
        <dbReference type="Rhea" id="RHEA:28374"/>
        <dbReference type="ChEBI" id="CHEBI:15378"/>
        <dbReference type="ChEBI" id="CHEBI:30616"/>
        <dbReference type="ChEBI" id="CHEBI:43474"/>
        <dbReference type="ChEBI" id="CHEBI:57822"/>
        <dbReference type="ChEBI" id="CHEBI:61386"/>
        <dbReference type="ChEBI" id="CHEBI:83905"/>
        <dbReference type="ChEBI" id="CHEBI:456216"/>
        <dbReference type="EC" id="6.3.2.10"/>
    </reaction>
</comment>
<evidence type="ECO:0000256" key="8">
    <source>
        <dbReference type="ARBA" id="ARBA00023306"/>
    </source>
</evidence>
<evidence type="ECO:0000256" key="6">
    <source>
        <dbReference type="ARBA" id="ARBA00022960"/>
    </source>
</evidence>
<dbReference type="SUPFAM" id="SSF53244">
    <property type="entry name" value="MurD-like peptide ligases, peptide-binding domain"/>
    <property type="match status" value="1"/>
</dbReference>
<dbReference type="InterPro" id="IPR035911">
    <property type="entry name" value="MurE/MurF_N"/>
</dbReference>
<dbReference type="PANTHER" id="PTHR43024">
    <property type="entry name" value="UDP-N-ACETYLMURAMOYL-TRIPEPTIDE--D-ALANYL-D-ALANINE LIGASE"/>
    <property type="match status" value="1"/>
</dbReference>
<dbReference type="EC" id="6.3.2.10" evidence="10 11"/>
<comment type="caution">
    <text evidence="15">The sequence shown here is derived from an EMBL/GenBank/DDBJ whole genome shotgun (WGS) entry which is preliminary data.</text>
</comment>
<name>A0ABX2MYX4_9SPHN</name>
<dbReference type="NCBIfam" id="TIGR01143">
    <property type="entry name" value="murF"/>
    <property type="match status" value="1"/>
</dbReference>
<keyword evidence="1 10" id="KW-0963">Cytoplasm</keyword>
<dbReference type="InterPro" id="IPR036615">
    <property type="entry name" value="Mur_ligase_C_dom_sf"/>
</dbReference>
<keyword evidence="5 10" id="KW-0067">ATP-binding</keyword>
<dbReference type="RefSeq" id="WP_176278179.1">
    <property type="nucleotide sequence ID" value="NZ_JABWMH010000001.1"/>
</dbReference>
<keyword evidence="2 10" id="KW-0436">Ligase</keyword>
<keyword evidence="3 10" id="KW-0132">Cell division</keyword>
<keyword evidence="7 10" id="KW-0573">Peptidoglycan synthesis</keyword>
<reference evidence="15 16" key="1">
    <citation type="submission" date="2020-06" db="EMBL/GenBank/DDBJ databases">
        <authorList>
            <person name="Kim S.-J."/>
            <person name="Park S.-J."/>
        </authorList>
    </citation>
    <scope>NUCLEOTIDE SEQUENCE [LARGE SCALE GENOMIC DNA]</scope>
    <source>
        <strain evidence="15 16">SW-151</strain>
    </source>
</reference>
<comment type="similarity">
    <text evidence="10">Belongs to the MurCDEF family. MurF subfamily.</text>
</comment>
<comment type="pathway">
    <text evidence="10 11">Cell wall biogenesis; peptidoglycan biosynthesis.</text>
</comment>
<comment type="function">
    <text evidence="10 11">Involved in cell wall formation. Catalyzes the final step in the synthesis of UDP-N-acetylmuramoyl-pentapeptide, the precursor of murein.</text>
</comment>
<evidence type="ECO:0000259" key="14">
    <source>
        <dbReference type="Pfam" id="PF08245"/>
    </source>
</evidence>
<dbReference type="InterPro" id="IPR036565">
    <property type="entry name" value="Mur-like_cat_sf"/>
</dbReference>
<dbReference type="InterPro" id="IPR004101">
    <property type="entry name" value="Mur_ligase_C"/>
</dbReference>
<evidence type="ECO:0000313" key="16">
    <source>
        <dbReference type="Proteomes" id="UP000652427"/>
    </source>
</evidence>
<dbReference type="PANTHER" id="PTHR43024:SF1">
    <property type="entry name" value="UDP-N-ACETYLMURAMOYL-TRIPEPTIDE--D-ALANYL-D-ALANINE LIGASE"/>
    <property type="match status" value="1"/>
</dbReference>
<protein>
    <recommendedName>
        <fullName evidence="10 11">UDP-N-acetylmuramoyl-tripeptide--D-alanyl-D-alanine ligase</fullName>
        <ecNumber evidence="10 11">6.3.2.10</ecNumber>
    </recommendedName>
    <alternativeName>
        <fullName evidence="10">D-alanyl-D-alanine-adding enzyme</fullName>
    </alternativeName>
</protein>
<keyword evidence="8 10" id="KW-0131">Cell cycle</keyword>
<dbReference type="InterPro" id="IPR000713">
    <property type="entry name" value="Mur_ligase_N"/>
</dbReference>
<evidence type="ECO:0000256" key="11">
    <source>
        <dbReference type="RuleBase" id="RU004136"/>
    </source>
</evidence>
<evidence type="ECO:0000256" key="1">
    <source>
        <dbReference type="ARBA" id="ARBA00022490"/>
    </source>
</evidence>
<dbReference type="InterPro" id="IPR005863">
    <property type="entry name" value="UDP-N-AcMur_synth"/>
</dbReference>
<evidence type="ECO:0000256" key="4">
    <source>
        <dbReference type="ARBA" id="ARBA00022741"/>
    </source>
</evidence>
<evidence type="ECO:0000256" key="5">
    <source>
        <dbReference type="ARBA" id="ARBA00022840"/>
    </source>
</evidence>
<feature type="domain" description="Mur ligase N-terminal catalytic" evidence="12">
    <location>
        <begin position="25"/>
        <end position="71"/>
    </location>
</feature>
<evidence type="ECO:0000256" key="9">
    <source>
        <dbReference type="ARBA" id="ARBA00023316"/>
    </source>
</evidence>
<comment type="subcellular location">
    <subcellularLocation>
        <location evidence="10 11">Cytoplasm</location>
    </subcellularLocation>
</comment>
<evidence type="ECO:0000256" key="2">
    <source>
        <dbReference type="ARBA" id="ARBA00022598"/>
    </source>
</evidence>
<evidence type="ECO:0000259" key="13">
    <source>
        <dbReference type="Pfam" id="PF02875"/>
    </source>
</evidence>
<feature type="domain" description="Mur ligase C-terminal" evidence="13">
    <location>
        <begin position="325"/>
        <end position="448"/>
    </location>
</feature>
<dbReference type="Gene3D" id="3.40.1390.10">
    <property type="entry name" value="MurE/MurF, N-terminal domain"/>
    <property type="match status" value="1"/>
</dbReference>
<dbReference type="Pfam" id="PF01225">
    <property type="entry name" value="Mur_ligase"/>
    <property type="match status" value="1"/>
</dbReference>
<dbReference type="InterPro" id="IPR051046">
    <property type="entry name" value="MurCDEF_CellWall_CoF430Synth"/>
</dbReference>
<feature type="domain" description="Mur ligase central" evidence="14">
    <location>
        <begin position="103"/>
        <end position="295"/>
    </location>
</feature>
<evidence type="ECO:0000313" key="15">
    <source>
        <dbReference type="EMBL" id="NVD26649.1"/>
    </source>
</evidence>
<dbReference type="GO" id="GO:0016874">
    <property type="term" value="F:ligase activity"/>
    <property type="evidence" value="ECO:0007669"/>
    <property type="project" value="UniProtKB-KW"/>
</dbReference>
<dbReference type="Pfam" id="PF08245">
    <property type="entry name" value="Mur_ligase_M"/>
    <property type="match status" value="1"/>
</dbReference>
<dbReference type="SUPFAM" id="SSF53623">
    <property type="entry name" value="MurD-like peptide ligases, catalytic domain"/>
    <property type="match status" value="1"/>
</dbReference>
<sequence length="465" mass="48250">MTALWTSAAIAQATGGKASAVFDASGVAFDSREIGPGDLFVALKGEHSDGHLHVEQAFASGASGAIVSQPVDGPHILVSDTAAALDALAKASRERTAARIIGVTGSVGKTGTKEALYAALDRCSFGHAHRSVKSYNNHVGVPLSLSRMPEDTKFGIFEMGMNHAHELSALTRLVRPHAAIITAIAPAHIGNFPTGEQGIVDAKGEIFEGLVPEGTAIIPFDSPHYQRLRKKAERHAAHVISFGFEDGADVRAVDVVPAPRGGSLVTARLGDQSLCFTIAEAGRHWVSNSLAILAAVRAVGGDLASAGLSLAEMSGIDGRGRRHVITLKSGGKAVVIDESYNANPASMKATLQHFTVEPCSGQKIAILGAMGELGEQSAQFHAALADDILHCGMDAVILVGEYMAHTAAKLEHGLDQGVKMSHAESASEALSEVAKLIGDGDVILIKGSNYLGLSSAVSALVNGEY</sequence>
<comment type="caution">
    <text evidence="10">Lacks conserved residue(s) required for the propagation of feature annotation.</text>
</comment>
<evidence type="ECO:0000259" key="12">
    <source>
        <dbReference type="Pfam" id="PF01225"/>
    </source>
</evidence>
<accession>A0ABX2MYX4</accession>
<evidence type="ECO:0000256" key="7">
    <source>
        <dbReference type="ARBA" id="ARBA00022984"/>
    </source>
</evidence>
<dbReference type="Pfam" id="PF02875">
    <property type="entry name" value="Mur_ligase_C"/>
    <property type="match status" value="1"/>
</dbReference>
<dbReference type="Gene3D" id="3.40.1190.10">
    <property type="entry name" value="Mur-like, catalytic domain"/>
    <property type="match status" value="1"/>
</dbReference>
<dbReference type="HAMAP" id="MF_02019">
    <property type="entry name" value="MurF"/>
    <property type="match status" value="1"/>
</dbReference>